<evidence type="ECO:0000256" key="2">
    <source>
        <dbReference type="SAM" id="SignalP"/>
    </source>
</evidence>
<feature type="region of interest" description="Disordered" evidence="1">
    <location>
        <begin position="224"/>
        <end position="250"/>
    </location>
</feature>
<proteinExistence type="predicted"/>
<dbReference type="EMBL" id="JAUEDM010000001">
    <property type="protein sequence ID" value="KAK3329003.1"/>
    <property type="molecule type" value="Genomic_DNA"/>
</dbReference>
<evidence type="ECO:0000313" key="3">
    <source>
        <dbReference type="EMBL" id="KAK3329003.1"/>
    </source>
</evidence>
<keyword evidence="4" id="KW-1185">Reference proteome</keyword>
<sequence length="276" mass="29024">MTTRSMFLGCWAALFFAAVPTSLALNFTIAGGQIFTPGLAVLDAPQPGTPLGGELIEVALDVSTNGRLPLPPYVEDSPSQIHNITIFLYSYNTGKNFTITNGTAGTNNASLGDIMFSEPGSTVKHVKWIWPDCLVGDGQPTTLDSARGIYNISIHQNFRLNGNEHYTIFDVPISVTNRIEPNLDRPPCDRLENPLLTPEEVDVEGANNLPVMFAPGDATVVQSTTASGVNSGDGLGPAKPGASPAQGLGSGATSLSNWRGVASWVCLASIAVAIVL</sequence>
<reference evidence="3" key="1">
    <citation type="journal article" date="2023" name="Mol. Phylogenet. Evol.">
        <title>Genome-scale phylogeny and comparative genomics of the fungal order Sordariales.</title>
        <authorList>
            <person name="Hensen N."/>
            <person name="Bonometti L."/>
            <person name="Westerberg I."/>
            <person name="Brannstrom I.O."/>
            <person name="Guillou S."/>
            <person name="Cros-Aarteil S."/>
            <person name="Calhoun S."/>
            <person name="Haridas S."/>
            <person name="Kuo A."/>
            <person name="Mondo S."/>
            <person name="Pangilinan J."/>
            <person name="Riley R."/>
            <person name="LaButti K."/>
            <person name="Andreopoulos B."/>
            <person name="Lipzen A."/>
            <person name="Chen C."/>
            <person name="Yan M."/>
            <person name="Daum C."/>
            <person name="Ng V."/>
            <person name="Clum A."/>
            <person name="Steindorff A."/>
            <person name="Ohm R.A."/>
            <person name="Martin F."/>
            <person name="Silar P."/>
            <person name="Natvig D.O."/>
            <person name="Lalanne C."/>
            <person name="Gautier V."/>
            <person name="Ament-Velasquez S.L."/>
            <person name="Kruys A."/>
            <person name="Hutchinson M.I."/>
            <person name="Powell A.J."/>
            <person name="Barry K."/>
            <person name="Miller A.N."/>
            <person name="Grigoriev I.V."/>
            <person name="Debuchy R."/>
            <person name="Gladieux P."/>
            <person name="Hiltunen Thoren M."/>
            <person name="Johannesson H."/>
        </authorList>
    </citation>
    <scope>NUCLEOTIDE SEQUENCE</scope>
    <source>
        <strain evidence="3">CBS 118394</strain>
    </source>
</reference>
<organism evidence="3 4">
    <name type="scientific">Apodospora peruviana</name>
    <dbReference type="NCBI Taxonomy" id="516989"/>
    <lineage>
        <taxon>Eukaryota</taxon>
        <taxon>Fungi</taxon>
        <taxon>Dikarya</taxon>
        <taxon>Ascomycota</taxon>
        <taxon>Pezizomycotina</taxon>
        <taxon>Sordariomycetes</taxon>
        <taxon>Sordariomycetidae</taxon>
        <taxon>Sordariales</taxon>
        <taxon>Lasiosphaeriaceae</taxon>
        <taxon>Apodospora</taxon>
    </lineage>
</organism>
<comment type="caution">
    <text evidence="3">The sequence shown here is derived from an EMBL/GenBank/DDBJ whole genome shotgun (WGS) entry which is preliminary data.</text>
</comment>
<protein>
    <submittedName>
        <fullName evidence="3">Uncharacterized protein</fullName>
    </submittedName>
</protein>
<reference evidence="3" key="2">
    <citation type="submission" date="2023-06" db="EMBL/GenBank/DDBJ databases">
        <authorList>
            <consortium name="Lawrence Berkeley National Laboratory"/>
            <person name="Haridas S."/>
            <person name="Hensen N."/>
            <person name="Bonometti L."/>
            <person name="Westerberg I."/>
            <person name="Brannstrom I.O."/>
            <person name="Guillou S."/>
            <person name="Cros-Aarteil S."/>
            <person name="Calhoun S."/>
            <person name="Kuo A."/>
            <person name="Mondo S."/>
            <person name="Pangilinan J."/>
            <person name="Riley R."/>
            <person name="Labutti K."/>
            <person name="Andreopoulos B."/>
            <person name="Lipzen A."/>
            <person name="Chen C."/>
            <person name="Yanf M."/>
            <person name="Daum C."/>
            <person name="Ng V."/>
            <person name="Clum A."/>
            <person name="Steindorff A."/>
            <person name="Ohm R."/>
            <person name="Martin F."/>
            <person name="Silar P."/>
            <person name="Natvig D."/>
            <person name="Lalanne C."/>
            <person name="Gautier V."/>
            <person name="Ament-Velasquez S.L."/>
            <person name="Kruys A."/>
            <person name="Hutchinson M.I."/>
            <person name="Powell A.J."/>
            <person name="Barry K."/>
            <person name="Miller A.N."/>
            <person name="Grigoriev I.V."/>
            <person name="Debuchy R."/>
            <person name="Gladieux P."/>
            <person name="Thoren M.H."/>
            <person name="Johannesson H."/>
        </authorList>
    </citation>
    <scope>NUCLEOTIDE SEQUENCE</scope>
    <source>
        <strain evidence="3">CBS 118394</strain>
    </source>
</reference>
<dbReference type="Proteomes" id="UP001283341">
    <property type="component" value="Unassembled WGS sequence"/>
</dbReference>
<feature type="signal peptide" evidence="2">
    <location>
        <begin position="1"/>
        <end position="24"/>
    </location>
</feature>
<name>A0AAE0IPX1_9PEZI</name>
<evidence type="ECO:0000313" key="4">
    <source>
        <dbReference type="Proteomes" id="UP001283341"/>
    </source>
</evidence>
<evidence type="ECO:0000256" key="1">
    <source>
        <dbReference type="SAM" id="MobiDB-lite"/>
    </source>
</evidence>
<accession>A0AAE0IPX1</accession>
<dbReference type="AlphaFoldDB" id="A0AAE0IPX1"/>
<feature type="chain" id="PRO_5042157904" evidence="2">
    <location>
        <begin position="25"/>
        <end position="276"/>
    </location>
</feature>
<gene>
    <name evidence="3" type="ORF">B0H66DRAFT_609618</name>
</gene>
<keyword evidence="2" id="KW-0732">Signal</keyword>